<dbReference type="RefSeq" id="WP_075125997.1">
    <property type="nucleotide sequence ID" value="NZ_MSIE01000021.1"/>
</dbReference>
<sequence length="246" mass="27439">MDLSPWAGVEVVDRLGGNRNVVLEVRRGRERLVARQPRRSTAALEWELDLLAFLADHGFRVPELVPADDGRRQVEGVVVQRWLPGREPTEREWPAVAAELARLHSLTAGWPQRPGFRSTRELLTEDRGGDVDLDPMPPAVVALCRNAWQQLAGHHTVVHGDPCGPNVRVTEEGVGLLDWDEARVDHPDLDLADLPGPPLPAPRGRIARAAVDAWEVAAAWTLEPEYARRRLTVLEEVSKRDGPVRR</sequence>
<proteinExistence type="predicted"/>
<dbReference type="OrthoDB" id="3723194at2"/>
<gene>
    <name evidence="2" type="ORF">BU204_13565</name>
</gene>
<dbReference type="SUPFAM" id="SSF56112">
    <property type="entry name" value="Protein kinase-like (PK-like)"/>
    <property type="match status" value="1"/>
</dbReference>
<dbReference type="EMBL" id="MSIE01000021">
    <property type="protein sequence ID" value="OLF17106.1"/>
    <property type="molecule type" value="Genomic_DNA"/>
</dbReference>
<feature type="domain" description="Aminoglycoside phosphotransferase" evidence="1">
    <location>
        <begin position="17"/>
        <end position="220"/>
    </location>
</feature>
<dbReference type="PANTHER" id="PTHR21310:SF40">
    <property type="entry name" value="AMINOGLYCOSIDE PHOSPHOTRANSFERASE DOMAIN-CONTAINING PROTEIN-RELATED"/>
    <property type="match status" value="1"/>
</dbReference>
<organism evidence="2 3">
    <name type="scientific">Actinophytocola xanthii</name>
    <dbReference type="NCBI Taxonomy" id="1912961"/>
    <lineage>
        <taxon>Bacteria</taxon>
        <taxon>Bacillati</taxon>
        <taxon>Actinomycetota</taxon>
        <taxon>Actinomycetes</taxon>
        <taxon>Pseudonocardiales</taxon>
        <taxon>Pseudonocardiaceae</taxon>
    </lineage>
</organism>
<keyword evidence="3" id="KW-1185">Reference proteome</keyword>
<dbReference type="InterPro" id="IPR002575">
    <property type="entry name" value="Aminoglycoside_PTrfase"/>
</dbReference>
<evidence type="ECO:0000259" key="1">
    <source>
        <dbReference type="Pfam" id="PF01636"/>
    </source>
</evidence>
<dbReference type="AlphaFoldDB" id="A0A1Q8CRX7"/>
<protein>
    <recommendedName>
        <fullName evidence="1">Aminoglycoside phosphotransferase domain-containing protein</fullName>
    </recommendedName>
</protein>
<reference evidence="2 3" key="1">
    <citation type="submission" date="2016-12" db="EMBL/GenBank/DDBJ databases">
        <title>The draft genome sequence of Actinophytocola sp. 11-183.</title>
        <authorList>
            <person name="Wang W."/>
            <person name="Yuan L."/>
        </authorList>
    </citation>
    <scope>NUCLEOTIDE SEQUENCE [LARGE SCALE GENOMIC DNA]</scope>
    <source>
        <strain evidence="2 3">11-183</strain>
    </source>
</reference>
<comment type="caution">
    <text evidence="2">The sequence shown here is derived from an EMBL/GenBank/DDBJ whole genome shotgun (WGS) entry which is preliminary data.</text>
</comment>
<dbReference type="Gene3D" id="3.90.1200.10">
    <property type="match status" value="1"/>
</dbReference>
<evidence type="ECO:0000313" key="2">
    <source>
        <dbReference type="EMBL" id="OLF17106.1"/>
    </source>
</evidence>
<dbReference type="Pfam" id="PF01636">
    <property type="entry name" value="APH"/>
    <property type="match status" value="1"/>
</dbReference>
<accession>A0A1Q8CRX7</accession>
<name>A0A1Q8CRX7_9PSEU</name>
<dbReference type="Proteomes" id="UP000185596">
    <property type="component" value="Unassembled WGS sequence"/>
</dbReference>
<dbReference type="InterPro" id="IPR011009">
    <property type="entry name" value="Kinase-like_dom_sf"/>
</dbReference>
<evidence type="ECO:0000313" key="3">
    <source>
        <dbReference type="Proteomes" id="UP000185596"/>
    </source>
</evidence>
<dbReference type="STRING" id="1912961.BU204_13565"/>
<dbReference type="PANTHER" id="PTHR21310">
    <property type="entry name" value="AMINOGLYCOSIDE PHOSPHOTRANSFERASE-RELATED-RELATED"/>
    <property type="match status" value="1"/>
</dbReference>
<dbReference type="InterPro" id="IPR051678">
    <property type="entry name" value="AGP_Transferase"/>
</dbReference>